<feature type="domain" description="FRG" evidence="1">
    <location>
        <begin position="34"/>
        <end position="134"/>
    </location>
</feature>
<evidence type="ECO:0000313" key="3">
    <source>
        <dbReference type="Proteomes" id="UP000190774"/>
    </source>
</evidence>
<name>A0A1T4YJP3_9BACT</name>
<dbReference type="OrthoDB" id="9816036at2"/>
<dbReference type="AlphaFoldDB" id="A0A1T4YJP3"/>
<dbReference type="Pfam" id="PF08867">
    <property type="entry name" value="FRG"/>
    <property type="match status" value="1"/>
</dbReference>
<dbReference type="InterPro" id="IPR014966">
    <property type="entry name" value="FRG-dom"/>
</dbReference>
<dbReference type="Proteomes" id="UP000190774">
    <property type="component" value="Unassembled WGS sequence"/>
</dbReference>
<evidence type="ECO:0000259" key="1">
    <source>
        <dbReference type="SMART" id="SM00901"/>
    </source>
</evidence>
<gene>
    <name evidence="2" type="ORF">SAMN02745166_03504</name>
</gene>
<dbReference type="EMBL" id="FUYE01000012">
    <property type="protein sequence ID" value="SKB01910.1"/>
    <property type="molecule type" value="Genomic_DNA"/>
</dbReference>
<accession>A0A1T4YJP3</accession>
<protein>
    <submittedName>
        <fullName evidence="2">FRG domain-containing protein</fullName>
    </submittedName>
</protein>
<dbReference type="RefSeq" id="WP_078814692.1">
    <property type="nucleotide sequence ID" value="NZ_FUYE01000012.1"/>
</dbReference>
<sequence>MNSDHSDLIKTLRTQRKLTVESVEKAVSLAHQLKHEQLYDLFRGQTNAAWRVQPTAHRCNAKAFEEARIRFQQFRHWARNQTELENYTDDQLWAIAQHYGFKTHFLDFSFCPEVAGFFACESTSGEVDQKAAIYCINSKQFLSVWNGSDNQTATVCLDPELIVFNIDNLWRLSAQCGCFIFLPGNHAHGLAAAYPEMVRIEFPWVPSHESLPRKNAIYPSQASPLEQRIDQFLHNEVIAQANNFLSSISSGPPIIHSTYTPPEEWTRISIPASEDWQSAAQGWRHRGRAPFETKDNIPVIVNNKTSKSKMLLAMRQFFSLESVVEHREKQLLFETATRMPLLYDACETWEDEAALKIILCVSRQWEGMRLYPYSDEEIHRSIMTTLSLLRIRLVEKSFRYQKKYTEKVEFCPNPKGVGAMSAGRVSKSALKRALNPHFKRAVKQMGAHLPYPFVQCPEVWLPALPTQRFSFAGLRQLLVSDLIPTQIVERGDFDGQTFPTRSLFFSPFDFAIFGPA</sequence>
<keyword evidence="3" id="KW-1185">Reference proteome</keyword>
<proteinExistence type="predicted"/>
<reference evidence="3" key="1">
    <citation type="submission" date="2017-02" db="EMBL/GenBank/DDBJ databases">
        <authorList>
            <person name="Varghese N."/>
            <person name="Submissions S."/>
        </authorList>
    </citation>
    <scope>NUCLEOTIDE SEQUENCE [LARGE SCALE GENOMIC DNA]</scope>
    <source>
        <strain evidence="3">ATCC 700200</strain>
    </source>
</reference>
<evidence type="ECO:0000313" key="2">
    <source>
        <dbReference type="EMBL" id="SKB01910.1"/>
    </source>
</evidence>
<organism evidence="2 3">
    <name type="scientific">Prosthecobacter debontii</name>
    <dbReference type="NCBI Taxonomy" id="48467"/>
    <lineage>
        <taxon>Bacteria</taxon>
        <taxon>Pseudomonadati</taxon>
        <taxon>Verrucomicrobiota</taxon>
        <taxon>Verrucomicrobiia</taxon>
        <taxon>Verrucomicrobiales</taxon>
        <taxon>Verrucomicrobiaceae</taxon>
        <taxon>Prosthecobacter</taxon>
    </lineage>
</organism>
<dbReference type="SMART" id="SM00901">
    <property type="entry name" value="FRG"/>
    <property type="match status" value="1"/>
</dbReference>